<name>A0A7Z7IXT4_XANCH</name>
<proteinExistence type="predicted"/>
<reference evidence="2 3" key="1">
    <citation type="submission" date="2017-10" db="EMBL/GenBank/DDBJ databases">
        <authorList>
            <person name="Regsiter A."/>
            <person name="William W."/>
        </authorList>
    </citation>
    <scope>NUCLEOTIDE SEQUENCE [LARGE SCALE GENOMIC DNA]</scope>
    <source>
        <strain evidence="2 3">CFBP6991</strain>
    </source>
</reference>
<accession>A0A7Z7IXT4</accession>
<dbReference type="AlphaFoldDB" id="A0A7Z7IXT4"/>
<comment type="caution">
    <text evidence="2">The sequence shown here is derived from an EMBL/GenBank/DDBJ whole genome shotgun (WGS) entry which is preliminary data.</text>
</comment>
<dbReference type="Proteomes" id="UP000234345">
    <property type="component" value="Unassembled WGS sequence"/>
</dbReference>
<feature type="region of interest" description="Disordered" evidence="1">
    <location>
        <begin position="36"/>
        <end position="55"/>
    </location>
</feature>
<evidence type="ECO:0000313" key="3">
    <source>
        <dbReference type="Proteomes" id="UP000234345"/>
    </source>
</evidence>
<sequence length="55" mass="6294">MGMIHILNSRIGIYLAPLATSERYLRWKRVLQLPVQPQPFQPNSHGRDTRSGSCC</sequence>
<protein>
    <submittedName>
        <fullName evidence="2">Uncharacterized protein</fullName>
    </submittedName>
</protein>
<feature type="compositionally biased region" description="Basic and acidic residues" evidence="1">
    <location>
        <begin position="45"/>
        <end position="55"/>
    </location>
</feature>
<evidence type="ECO:0000313" key="2">
    <source>
        <dbReference type="EMBL" id="SOO23597.1"/>
    </source>
</evidence>
<evidence type="ECO:0000256" key="1">
    <source>
        <dbReference type="SAM" id="MobiDB-lite"/>
    </source>
</evidence>
<organism evidence="2 3">
    <name type="scientific">Xanthomonas campestris pv. phaseoli</name>
    <dbReference type="NCBI Taxonomy" id="317013"/>
    <lineage>
        <taxon>Bacteria</taxon>
        <taxon>Pseudomonadati</taxon>
        <taxon>Pseudomonadota</taxon>
        <taxon>Gammaproteobacteria</taxon>
        <taxon>Lysobacterales</taxon>
        <taxon>Lysobacteraceae</taxon>
        <taxon>Xanthomonas</taxon>
    </lineage>
</organism>
<dbReference type="EMBL" id="OCZC01000055">
    <property type="protein sequence ID" value="SOO23597.1"/>
    <property type="molecule type" value="Genomic_DNA"/>
</dbReference>
<gene>
    <name evidence="2" type="ORF">XFF6991_290004</name>
</gene>